<dbReference type="Pfam" id="PF00067">
    <property type="entry name" value="p450"/>
    <property type="match status" value="1"/>
</dbReference>
<proteinExistence type="inferred from homology"/>
<dbReference type="PANTHER" id="PTHR46696:SF1">
    <property type="entry name" value="CYTOCHROME P450 YJIB-RELATED"/>
    <property type="match status" value="1"/>
</dbReference>
<dbReference type="SUPFAM" id="SSF48264">
    <property type="entry name" value="Cytochrome P450"/>
    <property type="match status" value="1"/>
</dbReference>
<dbReference type="InterPro" id="IPR036396">
    <property type="entry name" value="Cyt_P450_sf"/>
</dbReference>
<protein>
    <submittedName>
        <fullName evidence="2">Cytochrome P450</fullName>
    </submittedName>
</protein>
<sequence>MHSSTLPRLVTGDLASWDAHDAFAKLRKGAPVRQVALPGGLVAWLITGAAEARVALAHPQLVHDLRRLTDPTHGFAGRRYPDDIFAVEGRHLLNSDGADHRRLRALLAPLFTRAAARHQEPMVEQTCADLLDHLVNEELADLVDDYARPLATRVTAGLLGIGDDHLPELSTLTLAMINTRDPDHVHIARRRTDLFRLWARILHGKRRDGGDDVLTNLVEAQRRDELSADELVSVSWGLYSGGISPATTLITAGALEILRAPRLRDALLNKRTAGNVTEELLRLTSPFPVATWRFAVDDLAIGDTVLPAGAVVLVSLAGANRDPRSFPDPDTADPGRERSAGHFAFGLRPHYCPGAHLARTQATIALQALFTRLPRLRLAVPEADLRWHGVLVERCYDKVPVHTGAV</sequence>
<name>A0ABV7NVJ0_9PSEU</name>
<evidence type="ECO:0000256" key="1">
    <source>
        <dbReference type="ARBA" id="ARBA00010617"/>
    </source>
</evidence>
<comment type="similarity">
    <text evidence="1">Belongs to the cytochrome P450 family.</text>
</comment>
<accession>A0ABV7NVJ0</accession>
<evidence type="ECO:0000313" key="2">
    <source>
        <dbReference type="EMBL" id="MFC3450791.1"/>
    </source>
</evidence>
<dbReference type="EMBL" id="JBHRWK010000020">
    <property type="protein sequence ID" value="MFC3450791.1"/>
    <property type="molecule type" value="Genomic_DNA"/>
</dbReference>
<organism evidence="2 3">
    <name type="scientific">Amycolatopsis speibonae</name>
    <dbReference type="NCBI Taxonomy" id="1450224"/>
    <lineage>
        <taxon>Bacteria</taxon>
        <taxon>Bacillati</taxon>
        <taxon>Actinomycetota</taxon>
        <taxon>Actinomycetes</taxon>
        <taxon>Pseudonocardiales</taxon>
        <taxon>Pseudonocardiaceae</taxon>
        <taxon>Amycolatopsis</taxon>
    </lineage>
</organism>
<dbReference type="RefSeq" id="WP_378239525.1">
    <property type="nucleotide sequence ID" value="NZ_JBHRWK010000020.1"/>
</dbReference>
<dbReference type="Proteomes" id="UP001595645">
    <property type="component" value="Unassembled WGS sequence"/>
</dbReference>
<reference evidence="3" key="1">
    <citation type="journal article" date="2019" name="Int. J. Syst. Evol. Microbiol.">
        <title>The Global Catalogue of Microorganisms (GCM) 10K type strain sequencing project: providing services to taxonomists for standard genome sequencing and annotation.</title>
        <authorList>
            <consortium name="The Broad Institute Genomics Platform"/>
            <consortium name="The Broad Institute Genome Sequencing Center for Infectious Disease"/>
            <person name="Wu L."/>
            <person name="Ma J."/>
        </authorList>
    </citation>
    <scope>NUCLEOTIDE SEQUENCE [LARGE SCALE GENOMIC DNA]</scope>
    <source>
        <strain evidence="3">CGMCC 4.7676</strain>
    </source>
</reference>
<dbReference type="PRINTS" id="PR00359">
    <property type="entry name" value="BP450"/>
</dbReference>
<dbReference type="InterPro" id="IPR001128">
    <property type="entry name" value="Cyt_P450"/>
</dbReference>
<dbReference type="InterPro" id="IPR002397">
    <property type="entry name" value="Cyt_P450_B"/>
</dbReference>
<dbReference type="PANTHER" id="PTHR46696">
    <property type="entry name" value="P450, PUTATIVE (EUROFUNG)-RELATED"/>
    <property type="match status" value="1"/>
</dbReference>
<comment type="caution">
    <text evidence="2">The sequence shown here is derived from an EMBL/GenBank/DDBJ whole genome shotgun (WGS) entry which is preliminary data.</text>
</comment>
<keyword evidence="3" id="KW-1185">Reference proteome</keyword>
<dbReference type="Gene3D" id="1.10.630.10">
    <property type="entry name" value="Cytochrome P450"/>
    <property type="match status" value="1"/>
</dbReference>
<gene>
    <name evidence="2" type="ORF">ACFOSH_15260</name>
</gene>
<evidence type="ECO:0000313" key="3">
    <source>
        <dbReference type="Proteomes" id="UP001595645"/>
    </source>
</evidence>